<feature type="compositionally biased region" description="Polar residues" evidence="1">
    <location>
        <begin position="11"/>
        <end position="20"/>
    </location>
</feature>
<sequence>MARISRRAERQSSSSTNNIPQHDAICQPGFGLAAATRYKAGHRLDLSFLPVSDTAMERDAMQVAAFFT</sequence>
<name>A0A4Z1F8Y1_9HELO</name>
<dbReference type="OrthoDB" id="10351528at2759"/>
<keyword evidence="3" id="KW-1185">Reference proteome</keyword>
<accession>A0A4Z1F8Y1</accession>
<protein>
    <submittedName>
        <fullName evidence="2">Uncharacterized protein</fullName>
    </submittedName>
</protein>
<evidence type="ECO:0000313" key="3">
    <source>
        <dbReference type="Proteomes" id="UP000297777"/>
    </source>
</evidence>
<dbReference type="EMBL" id="PQXH01000013">
    <property type="protein sequence ID" value="TGO17951.1"/>
    <property type="molecule type" value="Genomic_DNA"/>
</dbReference>
<feature type="compositionally biased region" description="Basic and acidic residues" evidence="1">
    <location>
        <begin position="1"/>
        <end position="10"/>
    </location>
</feature>
<evidence type="ECO:0000256" key="1">
    <source>
        <dbReference type="SAM" id="MobiDB-lite"/>
    </source>
</evidence>
<feature type="region of interest" description="Disordered" evidence="1">
    <location>
        <begin position="1"/>
        <end position="23"/>
    </location>
</feature>
<evidence type="ECO:0000313" key="2">
    <source>
        <dbReference type="EMBL" id="TGO17951.1"/>
    </source>
</evidence>
<proteinExistence type="predicted"/>
<comment type="caution">
    <text evidence="2">The sequence shown here is derived from an EMBL/GenBank/DDBJ whole genome shotgun (WGS) entry which is preliminary data.</text>
</comment>
<reference evidence="2 3" key="1">
    <citation type="submission" date="2017-12" db="EMBL/GenBank/DDBJ databases">
        <title>Comparative genomics of Botrytis spp.</title>
        <authorList>
            <person name="Valero-Jimenez C.A."/>
            <person name="Tapia P."/>
            <person name="Veloso J."/>
            <person name="Silva-Moreno E."/>
            <person name="Staats M."/>
            <person name="Valdes J.H."/>
            <person name="Van Kan J.A.L."/>
        </authorList>
    </citation>
    <scope>NUCLEOTIDE SEQUENCE [LARGE SCALE GENOMIC DNA]</scope>
    <source>
        <strain evidence="2 3">Bt9001</strain>
    </source>
</reference>
<dbReference type="AlphaFoldDB" id="A0A4Z1F8Y1"/>
<organism evidence="2 3">
    <name type="scientific">Botrytis tulipae</name>
    <dbReference type="NCBI Taxonomy" id="87230"/>
    <lineage>
        <taxon>Eukaryota</taxon>
        <taxon>Fungi</taxon>
        <taxon>Dikarya</taxon>
        <taxon>Ascomycota</taxon>
        <taxon>Pezizomycotina</taxon>
        <taxon>Leotiomycetes</taxon>
        <taxon>Helotiales</taxon>
        <taxon>Sclerotiniaceae</taxon>
        <taxon>Botrytis</taxon>
    </lineage>
</organism>
<gene>
    <name evidence="2" type="ORF">BTUL_0013g00240</name>
</gene>
<dbReference type="Proteomes" id="UP000297777">
    <property type="component" value="Unassembled WGS sequence"/>
</dbReference>